<dbReference type="OrthoDB" id="8256535at2"/>
<feature type="chain" id="PRO_5011446063" evidence="2">
    <location>
        <begin position="24"/>
        <end position="98"/>
    </location>
</feature>
<name>A0A1H8S1X3_9BRAD</name>
<reference evidence="4" key="1">
    <citation type="submission" date="2016-10" db="EMBL/GenBank/DDBJ databases">
        <authorList>
            <person name="Varghese N."/>
            <person name="Submissions S."/>
        </authorList>
    </citation>
    <scope>NUCLEOTIDE SEQUENCE [LARGE SCALE GENOMIC DNA]</scope>
    <source>
        <strain evidence="4">DSM 123</strain>
    </source>
</reference>
<protein>
    <submittedName>
        <fullName evidence="3">Uncharacterized protein</fullName>
    </submittedName>
</protein>
<keyword evidence="2" id="KW-0732">Signal</keyword>
<evidence type="ECO:0000313" key="3">
    <source>
        <dbReference type="EMBL" id="SEO72959.1"/>
    </source>
</evidence>
<dbReference type="Proteomes" id="UP000199615">
    <property type="component" value="Unassembled WGS sequence"/>
</dbReference>
<proteinExistence type="predicted"/>
<feature type="compositionally biased region" description="Low complexity" evidence="1">
    <location>
        <begin position="24"/>
        <end position="53"/>
    </location>
</feature>
<organism evidence="3 4">
    <name type="scientific">Rhodopseudomonas pseudopalustris</name>
    <dbReference type="NCBI Taxonomy" id="1513892"/>
    <lineage>
        <taxon>Bacteria</taxon>
        <taxon>Pseudomonadati</taxon>
        <taxon>Pseudomonadota</taxon>
        <taxon>Alphaproteobacteria</taxon>
        <taxon>Hyphomicrobiales</taxon>
        <taxon>Nitrobacteraceae</taxon>
        <taxon>Rhodopseudomonas</taxon>
    </lineage>
</organism>
<evidence type="ECO:0000256" key="2">
    <source>
        <dbReference type="SAM" id="SignalP"/>
    </source>
</evidence>
<dbReference type="EMBL" id="FODT01000004">
    <property type="protein sequence ID" value="SEO72959.1"/>
    <property type="molecule type" value="Genomic_DNA"/>
</dbReference>
<feature type="signal peptide" evidence="2">
    <location>
        <begin position="1"/>
        <end position="23"/>
    </location>
</feature>
<feature type="compositionally biased region" description="Basic and acidic residues" evidence="1">
    <location>
        <begin position="54"/>
        <end position="74"/>
    </location>
</feature>
<gene>
    <name evidence="3" type="ORF">SAMN05444123_104236</name>
</gene>
<evidence type="ECO:0000256" key="1">
    <source>
        <dbReference type="SAM" id="MobiDB-lite"/>
    </source>
</evidence>
<keyword evidence="4" id="KW-1185">Reference proteome</keyword>
<accession>A0A1H8S1X3</accession>
<sequence length="98" mass="10414">MFALARLAARVAAAAMLSVPAVAQAQTAPEAGAAKPKPSAAAQAKPATAADPKAAPKKEPKTMTRRQEIEHAIDTRTVPSRYRSSVPKEYQKYIPFAK</sequence>
<dbReference type="RefSeq" id="WP_092683711.1">
    <property type="nucleotide sequence ID" value="NZ_FODT01000004.1"/>
</dbReference>
<dbReference type="AlphaFoldDB" id="A0A1H8S1X3"/>
<evidence type="ECO:0000313" key="4">
    <source>
        <dbReference type="Proteomes" id="UP000199615"/>
    </source>
</evidence>
<feature type="region of interest" description="Disordered" evidence="1">
    <location>
        <begin position="24"/>
        <end position="84"/>
    </location>
</feature>